<name>A0A2V4E3F2_9GAMM</name>
<dbReference type="OrthoDB" id="7058817at2"/>
<organism evidence="4 5">
    <name type="scientific">Gilliamella apicola</name>
    <dbReference type="NCBI Taxonomy" id="1196095"/>
    <lineage>
        <taxon>Bacteria</taxon>
        <taxon>Pseudomonadati</taxon>
        <taxon>Pseudomonadota</taxon>
        <taxon>Gammaproteobacteria</taxon>
        <taxon>Orbales</taxon>
        <taxon>Orbaceae</taxon>
        <taxon>Gilliamella</taxon>
    </lineage>
</organism>
<dbReference type="AlphaFoldDB" id="A0A2V4E3F2"/>
<comment type="caution">
    <text evidence="4">The sequence shown here is derived from an EMBL/GenBank/DDBJ whole genome shotgun (WGS) entry which is preliminary data.</text>
</comment>
<evidence type="ECO:0000313" key="4">
    <source>
        <dbReference type="EMBL" id="PXZ07762.1"/>
    </source>
</evidence>
<dbReference type="PANTHER" id="PTHR34156:SF2">
    <property type="entry name" value="PROTEIN YDGH"/>
    <property type="match status" value="1"/>
</dbReference>
<dbReference type="InterPro" id="IPR010854">
    <property type="entry name" value="YdgH/BhsA/McbA-like_dom"/>
</dbReference>
<dbReference type="InterPro" id="IPR025543">
    <property type="entry name" value="Dodecin-like"/>
</dbReference>
<protein>
    <recommendedName>
        <fullName evidence="3">YdgH/BhsA/McbA-like domain-containing protein</fullName>
    </recommendedName>
</protein>
<dbReference type="Gene3D" id="3.30.1660.10">
    <property type="entry name" value="Flavin-binding protein dodecin"/>
    <property type="match status" value="3"/>
</dbReference>
<evidence type="ECO:0000256" key="2">
    <source>
        <dbReference type="SAM" id="SignalP"/>
    </source>
</evidence>
<evidence type="ECO:0000256" key="1">
    <source>
        <dbReference type="ARBA" id="ARBA00022729"/>
    </source>
</evidence>
<keyword evidence="5" id="KW-1185">Reference proteome</keyword>
<dbReference type="SUPFAM" id="SSF159871">
    <property type="entry name" value="YdgH-like"/>
    <property type="match status" value="3"/>
</dbReference>
<feature type="domain" description="YdgH/BhsA/McbA-like" evidence="3">
    <location>
        <begin position="34"/>
        <end position="91"/>
    </location>
</feature>
<feature type="chain" id="PRO_5016036640" description="YdgH/BhsA/McbA-like domain-containing protein" evidence="2">
    <location>
        <begin position="23"/>
        <end position="350"/>
    </location>
</feature>
<dbReference type="PANTHER" id="PTHR34156">
    <property type="entry name" value="OUTER MEMBRANE PROTEIN-RELATED-RELATED"/>
    <property type="match status" value="1"/>
</dbReference>
<gene>
    <name evidence="4" type="ORF">DKK70_07950</name>
</gene>
<dbReference type="RefSeq" id="WP_110433484.1">
    <property type="nucleotide sequence ID" value="NZ_QGLR01000009.1"/>
</dbReference>
<proteinExistence type="predicted"/>
<feature type="signal peptide" evidence="2">
    <location>
        <begin position="1"/>
        <end position="22"/>
    </location>
</feature>
<dbReference type="EMBL" id="QGLR01000009">
    <property type="protein sequence ID" value="PXZ07762.1"/>
    <property type="molecule type" value="Genomic_DNA"/>
</dbReference>
<feature type="domain" description="YdgH/BhsA/McbA-like" evidence="3">
    <location>
        <begin position="295"/>
        <end position="350"/>
    </location>
</feature>
<reference evidence="4 5" key="1">
    <citation type="submission" date="2018-05" db="EMBL/GenBank/DDBJ databases">
        <title>Reference genomes for bee gut microbiota database.</title>
        <authorList>
            <person name="Ellegaard K.M."/>
        </authorList>
    </citation>
    <scope>NUCLEOTIDE SEQUENCE [LARGE SCALE GENOMIC DNA]</scope>
    <source>
        <strain evidence="4 5">ESL0182</strain>
    </source>
</reference>
<evidence type="ECO:0000259" key="3">
    <source>
        <dbReference type="Pfam" id="PF07338"/>
    </source>
</evidence>
<evidence type="ECO:0000313" key="5">
    <source>
        <dbReference type="Proteomes" id="UP000247932"/>
    </source>
</evidence>
<feature type="domain" description="YdgH/BhsA/McbA-like" evidence="3">
    <location>
        <begin position="121"/>
        <end position="175"/>
    </location>
</feature>
<dbReference type="InterPro" id="IPR036275">
    <property type="entry name" value="YdgH-like_sf"/>
</dbReference>
<keyword evidence="1 2" id="KW-0732">Signal</keyword>
<dbReference type="Proteomes" id="UP000247932">
    <property type="component" value="Unassembled WGS sequence"/>
</dbReference>
<accession>A0A2V4E3F2</accession>
<dbReference type="Pfam" id="PF07338">
    <property type="entry name" value="YdgH_BhsA-like"/>
    <property type="match status" value="3"/>
</dbReference>
<dbReference type="InterPro" id="IPR051096">
    <property type="entry name" value="BhsA/McbA_stress_biofilm_assoc"/>
</dbReference>
<sequence length="350" mass="38776">MTSLKKTIIATTVALVPFCSFAAQQLTEEQANSMQSFKSITIRGAFYTDSDYVMAMSKAADNEGAASFYITTTNISPSNDTLRIVYAKLYKSDAPKAVEKTETLRKFEGVYEYPKSKAIRLEPFNIVRIRGYFPTDYDINQAIAKEASAQGAYGFYIDSRSELGSNLQIAAYLFKKDAPERKLQPENAIPYDSEAGQLALAQGGEAAMQVEKPGYYSPSAFNEKYYADKFNNKVIEKNTTTTSTTATTAKVATPSDNGTSNPVVTEPQRVNRYTVTLSDGRKIQELNDATAAKMVAFDTIKFRGYYVTDQEISYQAGKRAIEGGAKYYHIARIAHDSKGPNITVFVDLYK</sequence>